<feature type="active site" evidence="5 6">
    <location>
        <position position="149"/>
    </location>
</feature>
<dbReference type="UniPathway" id="UPA00068">
    <property type="reaction ID" value="UER00108"/>
</dbReference>
<dbReference type="CDD" id="cd23934">
    <property type="entry name" value="AGPR_1_C"/>
    <property type="match status" value="1"/>
</dbReference>
<keyword evidence="1 5" id="KW-0055">Arginine biosynthesis</keyword>
<dbReference type="GO" id="GO:0006526">
    <property type="term" value="P:L-arginine biosynthetic process"/>
    <property type="evidence" value="ECO:0007669"/>
    <property type="project" value="UniProtKB-UniRule"/>
</dbReference>
<dbReference type="InterPro" id="IPR000706">
    <property type="entry name" value="AGPR_type-1"/>
</dbReference>
<dbReference type="EC" id="1.2.1.38" evidence="5"/>
<dbReference type="PANTHER" id="PTHR32338:SF10">
    <property type="entry name" value="N-ACETYL-GAMMA-GLUTAMYL-PHOSPHATE REDUCTASE, CHLOROPLASTIC-RELATED"/>
    <property type="match status" value="1"/>
</dbReference>
<dbReference type="Pfam" id="PF01118">
    <property type="entry name" value="Semialdhyde_dh"/>
    <property type="match status" value="1"/>
</dbReference>
<keyword evidence="3 5" id="KW-0521">NADP</keyword>
<keyword evidence="10" id="KW-1185">Reference proteome</keyword>
<dbReference type="RefSeq" id="WP_154597041.1">
    <property type="nucleotide sequence ID" value="NZ_CP060587.1"/>
</dbReference>
<dbReference type="Proteomes" id="UP000620591">
    <property type="component" value="Unassembled WGS sequence"/>
</dbReference>
<comment type="catalytic activity">
    <reaction evidence="5">
        <text>N-acetyl-L-glutamate 5-semialdehyde + phosphate + NADP(+) = N-acetyl-L-glutamyl 5-phosphate + NADPH + H(+)</text>
        <dbReference type="Rhea" id="RHEA:21588"/>
        <dbReference type="ChEBI" id="CHEBI:15378"/>
        <dbReference type="ChEBI" id="CHEBI:29123"/>
        <dbReference type="ChEBI" id="CHEBI:43474"/>
        <dbReference type="ChEBI" id="CHEBI:57783"/>
        <dbReference type="ChEBI" id="CHEBI:57936"/>
        <dbReference type="ChEBI" id="CHEBI:58349"/>
        <dbReference type="EC" id="1.2.1.38"/>
    </reaction>
</comment>
<evidence type="ECO:0000256" key="4">
    <source>
        <dbReference type="ARBA" id="ARBA00023002"/>
    </source>
</evidence>
<dbReference type="EMBL" id="JACTVM010000002">
    <property type="protein sequence ID" value="MBC9226784.1"/>
    <property type="molecule type" value="Genomic_DNA"/>
</dbReference>
<evidence type="ECO:0000256" key="6">
    <source>
        <dbReference type="PROSITE-ProRule" id="PRU10010"/>
    </source>
</evidence>
<organism evidence="8 11">
    <name type="scientific">Aeromicrobium senzhongii</name>
    <dbReference type="NCBI Taxonomy" id="2663859"/>
    <lineage>
        <taxon>Bacteria</taxon>
        <taxon>Bacillati</taxon>
        <taxon>Actinomycetota</taxon>
        <taxon>Actinomycetes</taxon>
        <taxon>Propionibacteriales</taxon>
        <taxon>Nocardioidaceae</taxon>
        <taxon>Aeromicrobium</taxon>
    </lineage>
</organism>
<proteinExistence type="inferred from homology"/>
<reference evidence="8" key="1">
    <citation type="submission" date="2020-09" db="EMBL/GenBank/DDBJ databases">
        <title>Novel species in genus Aeromicrobium.</title>
        <authorList>
            <person name="Zhang G."/>
        </authorList>
    </citation>
    <scope>NUCLEOTIDE SEQUENCE</scope>
    <source>
        <strain evidence="10">zg-629</strain>
        <strain evidence="9">Zg-629</strain>
        <strain evidence="8">Zg-636</strain>
    </source>
</reference>
<dbReference type="SUPFAM" id="SSF55347">
    <property type="entry name" value="Glyceraldehyde-3-phosphate dehydrogenase-like, C-terminal domain"/>
    <property type="match status" value="1"/>
</dbReference>
<evidence type="ECO:0000256" key="3">
    <source>
        <dbReference type="ARBA" id="ARBA00022857"/>
    </source>
</evidence>
<evidence type="ECO:0000313" key="9">
    <source>
        <dbReference type="EMBL" id="QNL93430.1"/>
    </source>
</evidence>
<comment type="similarity">
    <text evidence="5">Belongs to the NAGSA dehydrogenase family. Type 1 subfamily.</text>
</comment>
<evidence type="ECO:0000256" key="1">
    <source>
        <dbReference type="ARBA" id="ARBA00022571"/>
    </source>
</evidence>
<dbReference type="EMBL" id="CP060587">
    <property type="protein sequence ID" value="QNL93430.1"/>
    <property type="molecule type" value="Genomic_DNA"/>
</dbReference>
<dbReference type="SUPFAM" id="SSF51735">
    <property type="entry name" value="NAD(P)-binding Rossmann-fold domains"/>
    <property type="match status" value="1"/>
</dbReference>
<dbReference type="GO" id="GO:0005737">
    <property type="term" value="C:cytoplasm"/>
    <property type="evidence" value="ECO:0007669"/>
    <property type="project" value="UniProtKB-SubCell"/>
</dbReference>
<dbReference type="HAMAP" id="MF_00150">
    <property type="entry name" value="ArgC_type1"/>
    <property type="match status" value="1"/>
</dbReference>
<dbReference type="PANTHER" id="PTHR32338">
    <property type="entry name" value="N-ACETYL-GAMMA-GLUTAMYL-PHOSPHATE REDUCTASE, CHLOROPLASTIC-RELATED-RELATED"/>
    <property type="match status" value="1"/>
</dbReference>
<sequence length="346" mass="35366">MIRAAVTGATGYAGGEVLRLLLQHPQVEIGALTAASTAGTRFGQHQPHLLPLADRIVGETTAENLAGHDVVFLALPHGASAEVAAQLPDDVLVIDCGADHRLESPDAWVQYYGGEHAGTWPYGLPELITGEGRQRDALSGVRRVAVPGCNVTAVTLGLQPAVAAGIVESTDLVAVLANGFSGAGKALKPHLLASEGLGSASPYGVGGTHRHIPEIAQNLTRAGAEDVTISFTPTLVPMARGILATATARLAPGVDADAARAVYEKAYGDEPFIALLPEGQWPTTAATLGANVAHVQIAVDERVGRLVTVTAIDNLVKGTAGGAIQSMNLALGLPETTGLTTIGVAP</sequence>
<dbReference type="GO" id="GO:0003942">
    <property type="term" value="F:N-acetyl-gamma-glutamyl-phosphate reductase activity"/>
    <property type="evidence" value="ECO:0007669"/>
    <property type="project" value="UniProtKB-UniRule"/>
</dbReference>
<gene>
    <name evidence="5" type="primary">argC</name>
    <name evidence="9" type="ORF">H9L21_09900</name>
    <name evidence="8" type="ORF">IBG24_10690</name>
</gene>
<comment type="pathway">
    <text evidence="5">Amino-acid biosynthesis; L-arginine biosynthesis; N(2)-acetyl-L-ornithine from L-glutamate: step 3/4.</text>
</comment>
<comment type="subcellular location">
    <subcellularLocation>
        <location evidence="5">Cytoplasm</location>
    </subcellularLocation>
</comment>
<dbReference type="PROSITE" id="PS01224">
    <property type="entry name" value="ARGC"/>
    <property type="match status" value="1"/>
</dbReference>
<keyword evidence="4 5" id="KW-0560">Oxidoreductase</keyword>
<dbReference type="NCBIfam" id="TIGR01850">
    <property type="entry name" value="argC"/>
    <property type="match status" value="1"/>
</dbReference>
<evidence type="ECO:0000313" key="8">
    <source>
        <dbReference type="EMBL" id="MBC9226784.1"/>
    </source>
</evidence>
<evidence type="ECO:0000256" key="2">
    <source>
        <dbReference type="ARBA" id="ARBA00022605"/>
    </source>
</evidence>
<dbReference type="CDD" id="cd24148">
    <property type="entry name" value="AGPR_1_actinobacAGPR_like"/>
    <property type="match status" value="1"/>
</dbReference>
<dbReference type="Pfam" id="PF22698">
    <property type="entry name" value="Semialdhyde_dhC_1"/>
    <property type="match status" value="1"/>
</dbReference>
<name>A0A8I0EV82_9ACTN</name>
<evidence type="ECO:0000259" key="7">
    <source>
        <dbReference type="SMART" id="SM00859"/>
    </source>
</evidence>
<dbReference type="SMART" id="SM00859">
    <property type="entry name" value="Semialdhyde_dh"/>
    <property type="match status" value="1"/>
</dbReference>
<dbReference type="Gene3D" id="3.30.360.10">
    <property type="entry name" value="Dihydrodipicolinate Reductase, domain 2"/>
    <property type="match status" value="1"/>
</dbReference>
<protein>
    <recommendedName>
        <fullName evidence="5">N-acetyl-gamma-glutamyl-phosphate reductase</fullName>
        <shortName evidence="5">AGPR</shortName>
        <ecNumber evidence="5">1.2.1.38</ecNumber>
    </recommendedName>
    <alternativeName>
        <fullName evidence="5">N-acetyl-glutamate semialdehyde dehydrogenase</fullName>
        <shortName evidence="5">NAGSA dehydrogenase</shortName>
    </alternativeName>
</protein>
<comment type="function">
    <text evidence="5">Catalyzes the NADPH-dependent reduction of N-acetyl-5-glutamyl phosphate to yield N-acetyl-L-glutamate 5-semialdehyde.</text>
</comment>
<dbReference type="GO" id="GO:0051287">
    <property type="term" value="F:NAD binding"/>
    <property type="evidence" value="ECO:0007669"/>
    <property type="project" value="InterPro"/>
</dbReference>
<dbReference type="InterPro" id="IPR050085">
    <property type="entry name" value="AGPR"/>
</dbReference>
<dbReference type="Gene3D" id="3.40.50.720">
    <property type="entry name" value="NAD(P)-binding Rossmann-like Domain"/>
    <property type="match status" value="1"/>
</dbReference>
<evidence type="ECO:0000313" key="11">
    <source>
        <dbReference type="Proteomes" id="UP000620591"/>
    </source>
</evidence>
<dbReference type="GO" id="GO:0070401">
    <property type="term" value="F:NADP+ binding"/>
    <property type="evidence" value="ECO:0007669"/>
    <property type="project" value="InterPro"/>
</dbReference>
<evidence type="ECO:0000256" key="5">
    <source>
        <dbReference type="HAMAP-Rule" id="MF_00150"/>
    </source>
</evidence>
<dbReference type="InterPro" id="IPR023013">
    <property type="entry name" value="AGPR_AS"/>
</dbReference>
<dbReference type="InterPro" id="IPR036291">
    <property type="entry name" value="NAD(P)-bd_dom_sf"/>
</dbReference>
<dbReference type="InterPro" id="IPR000534">
    <property type="entry name" value="Semialdehyde_DH_NAD-bd"/>
</dbReference>
<keyword evidence="5" id="KW-0963">Cytoplasm</keyword>
<dbReference type="InterPro" id="IPR058924">
    <property type="entry name" value="AGPR_dimerisation_dom"/>
</dbReference>
<dbReference type="Proteomes" id="UP000515871">
    <property type="component" value="Chromosome"/>
</dbReference>
<feature type="domain" description="Semialdehyde dehydrogenase NAD-binding" evidence="7">
    <location>
        <begin position="3"/>
        <end position="135"/>
    </location>
</feature>
<keyword evidence="2 5" id="KW-0028">Amino-acid biosynthesis</keyword>
<evidence type="ECO:0000313" key="10">
    <source>
        <dbReference type="Proteomes" id="UP000515871"/>
    </source>
</evidence>
<dbReference type="AlphaFoldDB" id="A0A8I0EV82"/>
<accession>A0A8I0EV82</accession>